<gene>
    <name evidence="1" type="ORF">CCMP2556_LOCUS1969</name>
</gene>
<reference evidence="1 2" key="1">
    <citation type="submission" date="2024-02" db="EMBL/GenBank/DDBJ databases">
        <authorList>
            <person name="Chen Y."/>
            <person name="Shah S."/>
            <person name="Dougan E. K."/>
            <person name="Thang M."/>
            <person name="Chan C."/>
        </authorList>
    </citation>
    <scope>NUCLEOTIDE SEQUENCE [LARGE SCALE GENOMIC DNA]</scope>
</reference>
<comment type="caution">
    <text evidence="1">The sequence shown here is derived from an EMBL/GenBank/DDBJ whole genome shotgun (WGS) entry which is preliminary data.</text>
</comment>
<sequence>MRPHAVMNERTQKEWERALMRLAEEKTTHSEPSTILNAVKTWDPSRALNALRWLSKAGSLQFNLTNIVLPTPKSNRQRKKQQAIVVEPPMLPFLEQAIAQCWEQSNPKWSALLSSWLIAVGVMRHQHLLRSEPVRLSRSTWHLWCEKGKQSSKRGGFPWTVPAHFANGFGWAAAMLQAKRAVPAGKRESCGIIFSPWCRVGTS</sequence>
<organism evidence="1 2">
    <name type="scientific">Durusdinium trenchii</name>
    <dbReference type="NCBI Taxonomy" id="1381693"/>
    <lineage>
        <taxon>Eukaryota</taxon>
        <taxon>Sar</taxon>
        <taxon>Alveolata</taxon>
        <taxon>Dinophyceae</taxon>
        <taxon>Suessiales</taxon>
        <taxon>Symbiodiniaceae</taxon>
        <taxon>Durusdinium</taxon>
    </lineage>
</organism>
<name>A0ABP0HKB3_9DINO</name>
<evidence type="ECO:0000313" key="2">
    <source>
        <dbReference type="Proteomes" id="UP001642484"/>
    </source>
</evidence>
<accession>A0ABP0HKB3</accession>
<evidence type="ECO:0000313" key="1">
    <source>
        <dbReference type="EMBL" id="CAK8990213.1"/>
    </source>
</evidence>
<dbReference type="EMBL" id="CAXAMN010000703">
    <property type="protein sequence ID" value="CAK8990213.1"/>
    <property type="molecule type" value="Genomic_DNA"/>
</dbReference>
<proteinExistence type="predicted"/>
<protein>
    <submittedName>
        <fullName evidence="1">Uncharacterized protein</fullName>
    </submittedName>
</protein>
<keyword evidence="2" id="KW-1185">Reference proteome</keyword>
<dbReference type="Proteomes" id="UP001642484">
    <property type="component" value="Unassembled WGS sequence"/>
</dbReference>